<dbReference type="SUPFAM" id="SSF52540">
    <property type="entry name" value="P-loop containing nucleoside triphosphate hydrolases"/>
    <property type="match status" value="1"/>
</dbReference>
<accession>A0A443IEU5</accession>
<evidence type="ECO:0000313" key="3">
    <source>
        <dbReference type="EMBL" id="RWR02589.1"/>
    </source>
</evidence>
<dbReference type="PANTHER" id="PTHR42957">
    <property type="entry name" value="HELICASE MJ1565-RELATED"/>
    <property type="match status" value="1"/>
</dbReference>
<dbReference type="Gene3D" id="3.40.50.300">
    <property type="entry name" value="P-loop containing nucleotide triphosphate hydrolases"/>
    <property type="match status" value="2"/>
</dbReference>
<feature type="compositionally biased region" description="Basic and acidic residues" evidence="1">
    <location>
        <begin position="624"/>
        <end position="633"/>
    </location>
</feature>
<dbReference type="Proteomes" id="UP000288794">
    <property type="component" value="Unassembled WGS sequence"/>
</dbReference>
<dbReference type="Pfam" id="PF01935">
    <property type="entry name" value="DUF87"/>
    <property type="match status" value="1"/>
</dbReference>
<organism evidence="3 4">
    <name type="scientific">[Pantoea] beijingensis</name>
    <dbReference type="NCBI Taxonomy" id="1324864"/>
    <lineage>
        <taxon>Bacteria</taxon>
        <taxon>Pseudomonadati</taxon>
        <taxon>Pseudomonadota</taxon>
        <taxon>Gammaproteobacteria</taxon>
        <taxon>Enterobacterales</taxon>
        <taxon>Erwiniaceae</taxon>
        <taxon>Erwinia</taxon>
    </lineage>
</organism>
<dbReference type="InterPro" id="IPR002789">
    <property type="entry name" value="HerA_central"/>
</dbReference>
<reference evidence="3 4" key="1">
    <citation type="submission" date="2014-04" db="EMBL/GenBank/DDBJ databases">
        <title>Draft genome sequence of Pantoea beijingensis strain LMG 27579, an emerging pathogen to Pleurotus eryngii with potential industrial application.</title>
        <authorList>
            <person name="Xu F."/>
            <person name="Liu Y."/>
            <person name="Wang S."/>
            <person name="Yin Y."/>
            <person name="Ma Y."/>
            <person name="Zhao S."/>
            <person name="Rong C."/>
        </authorList>
    </citation>
    <scope>NUCLEOTIDE SEQUENCE [LARGE SCALE GENOMIC DNA]</scope>
    <source>
        <strain evidence="3 4">LMG 27579</strain>
    </source>
</reference>
<dbReference type="RefSeq" id="WP_128176706.1">
    <property type="nucleotide sequence ID" value="NZ_CP071409.1"/>
</dbReference>
<evidence type="ECO:0000256" key="1">
    <source>
        <dbReference type="SAM" id="MobiDB-lite"/>
    </source>
</evidence>
<evidence type="ECO:0000259" key="2">
    <source>
        <dbReference type="Pfam" id="PF01935"/>
    </source>
</evidence>
<feature type="region of interest" description="Disordered" evidence="1">
    <location>
        <begin position="610"/>
        <end position="633"/>
    </location>
</feature>
<evidence type="ECO:0000313" key="4">
    <source>
        <dbReference type="Proteomes" id="UP000288794"/>
    </source>
</evidence>
<sequence>MNFKPVDELKIGHIVEVSGTKIRVELSNNVEELTRSYAGKVYAIGQLGSIVKIHFGRNVIFAFVTLLRMRSDELQPDTLPIPPEADQRIMEVELFAHGQWSPTNHKLTFNRGVKIYPLPKQGIYLMTHSESSELFTAAEGSRNDDCDPLVPFAHYTSATSIPCRANIDKLFGLHCAVLGSTGSGKSGAVATLLHSILDHTSIKTKRLSPRIIMIDPHDEYGNAFKTRGVIYQAYSALENNNDKKNIKLPYWLMSSDEFRTLIIGKTEKEATSQNNIIFKALSYARMVTLGITDASPTNYSWAPPDDGLSHDEPRPAVGHSVEEIISFDSDKPIPFSLQEFENHIRFVQASRFKSKSTTVERETDTNFSDKFKSILDKISVLKRDPRISFMMENWTPKSDISLEVVLEQLVGEIEDDGIYKDIRIIDISGLPNEVAGPLTATIARLLFQYKVFQTIEERNSDPFLLVCEEAHRYVPNQGEAQYAAAQSAIRRIAREGRKYGLGLMLVSQRPADIESTVISQCGSWVVLRLTNSTDQQHVSKFLPDGLSGLVAALPALSQQEAIFVGEAAALPSKIKINHLPEDKRPRSENISFSKGWSEPRLTTETLKIISNRMTGQLPTAPADKAPEKEDLPF</sequence>
<feature type="domain" description="Helicase HerA central" evidence="2">
    <location>
        <begin position="156"/>
        <end position="383"/>
    </location>
</feature>
<proteinExistence type="predicted"/>
<keyword evidence="4" id="KW-1185">Reference proteome</keyword>
<dbReference type="AlphaFoldDB" id="A0A443IEU5"/>
<comment type="caution">
    <text evidence="3">The sequence shown here is derived from an EMBL/GenBank/DDBJ whole genome shotgun (WGS) entry which is preliminary data.</text>
</comment>
<name>A0A443IEU5_9GAMM</name>
<dbReference type="InterPro" id="IPR008571">
    <property type="entry name" value="HerA-like"/>
</dbReference>
<dbReference type="InterPro" id="IPR027417">
    <property type="entry name" value="P-loop_NTPase"/>
</dbReference>
<dbReference type="EMBL" id="JMEE01000013">
    <property type="protein sequence ID" value="RWR02589.1"/>
    <property type="molecule type" value="Genomic_DNA"/>
</dbReference>
<dbReference type="PANTHER" id="PTHR42957:SF1">
    <property type="entry name" value="HELICASE MJ1565-RELATED"/>
    <property type="match status" value="1"/>
</dbReference>
<protein>
    <recommendedName>
        <fullName evidence="2">Helicase HerA central domain-containing protein</fullName>
    </recommendedName>
</protein>
<gene>
    <name evidence="3" type="ORF">ED28_07515</name>
</gene>